<keyword evidence="15" id="KW-0675">Receptor</keyword>
<dbReference type="PROSITE" id="PS52016">
    <property type="entry name" value="TONB_DEPENDENT_REC_3"/>
    <property type="match status" value="1"/>
</dbReference>
<dbReference type="Gene3D" id="2.40.170.20">
    <property type="entry name" value="TonB-dependent receptor, beta-barrel domain"/>
    <property type="match status" value="1"/>
</dbReference>
<dbReference type="InterPro" id="IPR000531">
    <property type="entry name" value="Beta-barrel_TonB"/>
</dbReference>
<feature type="domain" description="TonB-dependent receptor-like beta-barrel" evidence="13">
    <location>
        <begin position="295"/>
        <end position="724"/>
    </location>
</feature>
<dbReference type="InterPro" id="IPR036942">
    <property type="entry name" value="Beta-barrel_TonB_sf"/>
</dbReference>
<gene>
    <name evidence="15" type="ORF">Q4Q35_18020</name>
</gene>
<feature type="domain" description="TonB-dependent receptor plug" evidence="14">
    <location>
        <begin position="114"/>
        <end position="221"/>
    </location>
</feature>
<evidence type="ECO:0000256" key="6">
    <source>
        <dbReference type="ARBA" id="ARBA00023004"/>
    </source>
</evidence>
<comment type="caution">
    <text evidence="15">The sequence shown here is derived from an EMBL/GenBank/DDBJ whole genome shotgun (WGS) entry which is preliminary data.</text>
</comment>
<evidence type="ECO:0000256" key="7">
    <source>
        <dbReference type="ARBA" id="ARBA00023065"/>
    </source>
</evidence>
<keyword evidence="2 11" id="KW-0813">Transport</keyword>
<evidence type="ECO:0000259" key="13">
    <source>
        <dbReference type="Pfam" id="PF00593"/>
    </source>
</evidence>
<dbReference type="Proteomes" id="UP001176883">
    <property type="component" value="Unassembled WGS sequence"/>
</dbReference>
<evidence type="ECO:0000313" key="16">
    <source>
        <dbReference type="Proteomes" id="UP001176883"/>
    </source>
</evidence>
<dbReference type="PANTHER" id="PTHR32552">
    <property type="entry name" value="FERRICHROME IRON RECEPTOR-RELATED"/>
    <property type="match status" value="1"/>
</dbReference>
<dbReference type="Gene3D" id="2.170.130.10">
    <property type="entry name" value="TonB-dependent receptor, plug domain"/>
    <property type="match status" value="1"/>
</dbReference>
<evidence type="ECO:0000256" key="2">
    <source>
        <dbReference type="ARBA" id="ARBA00022448"/>
    </source>
</evidence>
<evidence type="ECO:0000313" key="15">
    <source>
        <dbReference type="EMBL" id="MDO5971704.1"/>
    </source>
</evidence>
<evidence type="ECO:0000256" key="4">
    <source>
        <dbReference type="ARBA" id="ARBA00022496"/>
    </source>
</evidence>
<evidence type="ECO:0000256" key="1">
    <source>
        <dbReference type="ARBA" id="ARBA00004571"/>
    </source>
</evidence>
<evidence type="ECO:0000256" key="10">
    <source>
        <dbReference type="ARBA" id="ARBA00023237"/>
    </source>
</evidence>
<dbReference type="RefSeq" id="WP_303279414.1">
    <property type="nucleotide sequence ID" value="NZ_JAUOEK010000169.1"/>
</dbReference>
<dbReference type="InterPro" id="IPR037066">
    <property type="entry name" value="Plug_dom_sf"/>
</dbReference>
<dbReference type="InterPro" id="IPR039426">
    <property type="entry name" value="TonB-dep_rcpt-like"/>
</dbReference>
<evidence type="ECO:0000256" key="12">
    <source>
        <dbReference type="RuleBase" id="RU003357"/>
    </source>
</evidence>
<evidence type="ECO:0000259" key="14">
    <source>
        <dbReference type="Pfam" id="PF07715"/>
    </source>
</evidence>
<keyword evidence="7" id="KW-0406">Ion transport</keyword>
<keyword evidence="3 11" id="KW-1134">Transmembrane beta strand</keyword>
<evidence type="ECO:0000256" key="8">
    <source>
        <dbReference type="ARBA" id="ARBA00023077"/>
    </source>
</evidence>
<dbReference type="Pfam" id="PF07715">
    <property type="entry name" value="Plug"/>
    <property type="match status" value="1"/>
</dbReference>
<keyword evidence="8 12" id="KW-0798">TonB box</keyword>
<reference evidence="15" key="1">
    <citation type="submission" date="2023-07" db="EMBL/GenBank/DDBJ databases">
        <title>Two novel species in the genus Flavivirga.</title>
        <authorList>
            <person name="Kwon K."/>
        </authorList>
    </citation>
    <scope>NUCLEOTIDE SEQUENCE</scope>
    <source>
        <strain evidence="15">KCTC 52353</strain>
    </source>
</reference>
<evidence type="ECO:0000256" key="5">
    <source>
        <dbReference type="ARBA" id="ARBA00022692"/>
    </source>
</evidence>
<dbReference type="PANTHER" id="PTHR32552:SF81">
    <property type="entry name" value="TONB-DEPENDENT OUTER MEMBRANE RECEPTOR"/>
    <property type="match status" value="1"/>
</dbReference>
<dbReference type="SUPFAM" id="SSF49464">
    <property type="entry name" value="Carboxypeptidase regulatory domain-like"/>
    <property type="match status" value="1"/>
</dbReference>
<dbReference type="EMBL" id="JAUOEK010000169">
    <property type="protein sequence ID" value="MDO5971704.1"/>
    <property type="molecule type" value="Genomic_DNA"/>
</dbReference>
<name>A0ABT8WEX4_9FLAO</name>
<keyword evidence="9 11" id="KW-0472">Membrane</keyword>
<dbReference type="SUPFAM" id="SSF56935">
    <property type="entry name" value="Porins"/>
    <property type="match status" value="1"/>
</dbReference>
<sequence>MYLKSKKILAFILFCATFLGNGQSKITGKIIDSDTGAPLKFTQIKNIDTNTSISSNPDGSFEILKEGHYTFLKEGYIIKTIKLTENQYYIIQLNINPSELNEVIINANHIPKKLKKATASIAIITSKDIALSNNTDFAPILNRTPGVFMQNGALNTNRITIRGIGSRNLFGTAKIRAYFKDIPLTNGSGETTIEDFELASISRFEIIKGAGSSIYGAGLGGTIHLTPQNAYLNNSNINGELSIGSFGLRKGIVNINHGTTKNSFRAVYSNTHSDGYRENNAYNRQTFTMNSSHYISKKNEITFLASYVDLKAFIPSSINETDYLNNPEKAAFTWQQSKGFEDSKRGVFGLSWNHNYHSKLKQVTSIFTSFRDAYEPRPFNILEENTFAFGIRTRLLGNYKLFNKNLNWTLGGELFKDLYTYGTFENLYEDFPTGNGSVKGNRLSNFKEKRNYYNVFIETNYEFSENTTLSLGFNLNKTAYKLDDRFTVSVENPDQSGSFKFKNIVSPKLGISHLFSKNISLFSSISHGFSPISLNETLLPDGQINTDLKPETGWNFEIGTRASLLNNKLQLNLAVYRLNIKNLLVSRRTAQDEFIGINAGKTQHDGLEISLNYDWLKKEELSISTFANYTLNNFTFKEFIDNTNDFSGNELTGVPSDVFNTGILIDSAFGFYGNINFQYVGSMPITDANSLYSDSYNLTNLKIGFKVYLNKKLKLNAFLGLNNIFDEHYASQILINTSGFGGSAPRYYYPGNPVNYYTGININYVF</sequence>
<evidence type="ECO:0000256" key="9">
    <source>
        <dbReference type="ARBA" id="ARBA00023136"/>
    </source>
</evidence>
<keyword evidence="6" id="KW-0408">Iron</keyword>
<organism evidence="15 16">
    <name type="scientific">Flavivirga aquimarina</name>
    <dbReference type="NCBI Taxonomy" id="2027862"/>
    <lineage>
        <taxon>Bacteria</taxon>
        <taxon>Pseudomonadati</taxon>
        <taxon>Bacteroidota</taxon>
        <taxon>Flavobacteriia</taxon>
        <taxon>Flavobacteriales</taxon>
        <taxon>Flavobacteriaceae</taxon>
        <taxon>Flavivirga</taxon>
    </lineage>
</organism>
<keyword evidence="10 11" id="KW-0998">Cell outer membrane</keyword>
<dbReference type="InterPro" id="IPR012910">
    <property type="entry name" value="Plug_dom"/>
</dbReference>
<comment type="subcellular location">
    <subcellularLocation>
        <location evidence="1 11">Cell outer membrane</location>
        <topology evidence="1 11">Multi-pass membrane protein</topology>
    </subcellularLocation>
</comment>
<accession>A0ABT8WEX4</accession>
<dbReference type="InterPro" id="IPR008969">
    <property type="entry name" value="CarboxyPept-like_regulatory"/>
</dbReference>
<proteinExistence type="inferred from homology"/>
<keyword evidence="4" id="KW-0410">Iron transport</keyword>
<comment type="similarity">
    <text evidence="11 12">Belongs to the TonB-dependent receptor family.</text>
</comment>
<dbReference type="Pfam" id="PF00593">
    <property type="entry name" value="TonB_dep_Rec_b-barrel"/>
    <property type="match status" value="1"/>
</dbReference>
<protein>
    <submittedName>
        <fullName evidence="15">TonB-dependent receptor</fullName>
    </submittedName>
</protein>
<evidence type="ECO:0000256" key="11">
    <source>
        <dbReference type="PROSITE-ProRule" id="PRU01360"/>
    </source>
</evidence>
<keyword evidence="16" id="KW-1185">Reference proteome</keyword>
<keyword evidence="5 11" id="KW-0812">Transmembrane</keyword>
<evidence type="ECO:0000256" key="3">
    <source>
        <dbReference type="ARBA" id="ARBA00022452"/>
    </source>
</evidence>